<dbReference type="GO" id="GO:0005634">
    <property type="term" value="C:nucleus"/>
    <property type="evidence" value="ECO:0000318"/>
    <property type="project" value="GO_Central"/>
</dbReference>
<dbReference type="InParanoid" id="A0A1U8AP03"/>
<dbReference type="GO" id="GO:0002098">
    <property type="term" value="P:tRNA wobble uridine modification"/>
    <property type="evidence" value="ECO:0007669"/>
    <property type="project" value="InterPro"/>
</dbReference>
<dbReference type="OMA" id="FQVLDCY"/>
<feature type="region of interest" description="Disordered" evidence="9">
    <location>
        <begin position="359"/>
        <end position="381"/>
    </location>
</feature>
<keyword evidence="6" id="KW-0963">Cytoplasm</keyword>
<dbReference type="FunCoup" id="A0A1U8AP03">
    <property type="interactions" value="466"/>
</dbReference>
<proteinExistence type="inferred from homology"/>
<dbReference type="AlphaFoldDB" id="A0A1U8AP03"/>
<dbReference type="PANTHER" id="PTHR15641:SF1">
    <property type="entry name" value="ELONGATOR COMPLEX PROTEIN 5"/>
    <property type="match status" value="1"/>
</dbReference>
<keyword evidence="7" id="KW-0819">tRNA processing</keyword>
<sequence length="381" mass="42268">MKEMAEPICRVLRDGALEGEHAPALMIKDSMHSAFGLDVFNHILCSLASNISAGKSQARGLVLVSLNRHPSFYTDLLKSRGIGVASSNKLIQIVDCYSDPLGWKDRLLDPGCITKLSPKATGTLCKDIRDLDKLLSVILELGNGLVGVGQGKIHFSVAIDLVTVIIRHTSLQSVSRLISNLRSHDQVSSVFWLIHSDLHEMKAIAALEYMSSMVANLEPIGQSPNEQRGHFEKLLWTEQNSNKGKFHVRFKRRNGRVKLMSEEFLVEQGGIKFITVSSGNGMIDQSLLPKVQFNLQLSEKERVDRAKVVLPFEHQGNGKSMQIYDGRRSLTEGHNNLSTPASTTTKIHTEADCGKGEIHYIRDSDDEMPDSDEDPDDDLDI</sequence>
<organism evidence="10 11">
    <name type="scientific">Nelumbo nucifera</name>
    <name type="common">Sacred lotus</name>
    <dbReference type="NCBI Taxonomy" id="4432"/>
    <lineage>
        <taxon>Eukaryota</taxon>
        <taxon>Viridiplantae</taxon>
        <taxon>Streptophyta</taxon>
        <taxon>Embryophyta</taxon>
        <taxon>Tracheophyta</taxon>
        <taxon>Spermatophyta</taxon>
        <taxon>Magnoliopsida</taxon>
        <taxon>Proteales</taxon>
        <taxon>Nelumbonaceae</taxon>
        <taxon>Nelumbo</taxon>
    </lineage>
</organism>
<dbReference type="CDD" id="cd19496">
    <property type="entry name" value="Elp5"/>
    <property type="match status" value="1"/>
</dbReference>
<comment type="pathway">
    <text evidence="3">tRNA modification; 5-methoxycarbonylmethyl-2-thiouridine-tRNA biosynthesis.</text>
</comment>
<dbReference type="KEGG" id="nnu:104602339"/>
<keyword evidence="8" id="KW-0539">Nucleus</keyword>
<comment type="similarity">
    <text evidence="4">Belongs to the ELP5 family.</text>
</comment>
<dbReference type="OrthoDB" id="166907at2759"/>
<dbReference type="RefSeq" id="XP_010264282.1">
    <property type="nucleotide sequence ID" value="XM_010265980.2"/>
</dbReference>
<dbReference type="GeneID" id="104602339"/>
<dbReference type="Proteomes" id="UP000189703">
    <property type="component" value="Unplaced"/>
</dbReference>
<evidence type="ECO:0000256" key="4">
    <source>
        <dbReference type="ARBA" id="ARBA00009567"/>
    </source>
</evidence>
<comment type="subcellular location">
    <subcellularLocation>
        <location evidence="2">Cytoplasm</location>
    </subcellularLocation>
    <subcellularLocation>
        <location evidence="1">Nucleus</location>
    </subcellularLocation>
</comment>
<evidence type="ECO:0000256" key="6">
    <source>
        <dbReference type="ARBA" id="ARBA00022490"/>
    </source>
</evidence>
<dbReference type="GO" id="GO:0006400">
    <property type="term" value="P:tRNA modification"/>
    <property type="evidence" value="ECO:0000318"/>
    <property type="project" value="GO_Central"/>
</dbReference>
<dbReference type="UniPathway" id="UPA00988"/>
<evidence type="ECO:0000256" key="2">
    <source>
        <dbReference type="ARBA" id="ARBA00004496"/>
    </source>
</evidence>
<evidence type="ECO:0000256" key="1">
    <source>
        <dbReference type="ARBA" id="ARBA00004123"/>
    </source>
</evidence>
<evidence type="ECO:0000313" key="11">
    <source>
        <dbReference type="RefSeq" id="XP_010264282.1"/>
    </source>
</evidence>
<evidence type="ECO:0000256" key="7">
    <source>
        <dbReference type="ARBA" id="ARBA00022694"/>
    </source>
</evidence>
<keyword evidence="10" id="KW-1185">Reference proteome</keyword>
<dbReference type="eggNOG" id="ENOG502QTQT">
    <property type="taxonomic scope" value="Eukaryota"/>
</dbReference>
<name>A0A1U8AP03_NELNU</name>
<dbReference type="GO" id="GO:0005829">
    <property type="term" value="C:cytosol"/>
    <property type="evidence" value="ECO:0000318"/>
    <property type="project" value="GO_Central"/>
</dbReference>
<gene>
    <name evidence="11" type="primary">LOC104602339</name>
</gene>
<feature type="compositionally biased region" description="Acidic residues" evidence="9">
    <location>
        <begin position="364"/>
        <end position="381"/>
    </location>
</feature>
<evidence type="ECO:0000313" key="10">
    <source>
        <dbReference type="Proteomes" id="UP000189703"/>
    </source>
</evidence>
<dbReference type="GO" id="GO:0033588">
    <property type="term" value="C:elongator holoenzyme complex"/>
    <property type="evidence" value="ECO:0000318"/>
    <property type="project" value="GO_Central"/>
</dbReference>
<evidence type="ECO:0000256" key="5">
    <source>
        <dbReference type="ARBA" id="ARBA00020264"/>
    </source>
</evidence>
<evidence type="ECO:0000256" key="9">
    <source>
        <dbReference type="SAM" id="MobiDB-lite"/>
    </source>
</evidence>
<accession>A0A1U8AP03</accession>
<dbReference type="STRING" id="4432.A0A1U8AP03"/>
<reference evidence="11" key="1">
    <citation type="submission" date="2025-08" db="UniProtKB">
        <authorList>
            <consortium name="RefSeq"/>
        </authorList>
    </citation>
    <scope>IDENTIFICATION</scope>
</reference>
<protein>
    <recommendedName>
        <fullName evidence="5">Elongator complex protein 5</fullName>
    </recommendedName>
</protein>
<dbReference type="Pfam" id="PF10483">
    <property type="entry name" value="Elong_Iki1"/>
    <property type="match status" value="1"/>
</dbReference>
<dbReference type="InterPro" id="IPR019519">
    <property type="entry name" value="Elp5"/>
</dbReference>
<dbReference type="PANTHER" id="PTHR15641">
    <property type="entry name" value="ELONGATOR COMPLEX PROTEIN 5"/>
    <property type="match status" value="1"/>
</dbReference>
<evidence type="ECO:0000256" key="3">
    <source>
        <dbReference type="ARBA" id="ARBA00005043"/>
    </source>
</evidence>
<evidence type="ECO:0000256" key="8">
    <source>
        <dbReference type="ARBA" id="ARBA00023242"/>
    </source>
</evidence>